<reference evidence="1" key="1">
    <citation type="submission" date="2014-12" db="EMBL/GenBank/DDBJ databases">
        <title>Insight into the proteome of Arion vulgaris.</title>
        <authorList>
            <person name="Aradska J."/>
            <person name="Bulat T."/>
            <person name="Smidak R."/>
            <person name="Sarate P."/>
            <person name="Gangsoo J."/>
            <person name="Sialana F."/>
            <person name="Bilban M."/>
            <person name="Lubec G."/>
        </authorList>
    </citation>
    <scope>NUCLEOTIDE SEQUENCE</scope>
    <source>
        <tissue evidence="1">Skin</tissue>
    </source>
</reference>
<gene>
    <name evidence="1" type="primary">ORF10987</name>
</gene>
<name>A0A0B6Y3V3_9EUPU</name>
<dbReference type="EMBL" id="HACG01003656">
    <property type="protein sequence ID" value="CEK50521.1"/>
    <property type="molecule type" value="Transcribed_RNA"/>
</dbReference>
<evidence type="ECO:0000313" key="1">
    <source>
        <dbReference type="EMBL" id="CEK50521.1"/>
    </source>
</evidence>
<sequence>MSTPLVDMISCTTHSKTTKHLSAEKVPEKLHKSIEPAVMCHSRSGRIIKRKRFDDEVVEVGSGRKTNKQ</sequence>
<proteinExistence type="predicted"/>
<dbReference type="AlphaFoldDB" id="A0A0B6Y3V3"/>
<accession>A0A0B6Y3V3</accession>
<protein>
    <submittedName>
        <fullName evidence="1">Uncharacterized protein</fullName>
    </submittedName>
</protein>
<organism evidence="1">
    <name type="scientific">Arion vulgaris</name>
    <dbReference type="NCBI Taxonomy" id="1028688"/>
    <lineage>
        <taxon>Eukaryota</taxon>
        <taxon>Metazoa</taxon>
        <taxon>Spiralia</taxon>
        <taxon>Lophotrochozoa</taxon>
        <taxon>Mollusca</taxon>
        <taxon>Gastropoda</taxon>
        <taxon>Heterobranchia</taxon>
        <taxon>Euthyneura</taxon>
        <taxon>Panpulmonata</taxon>
        <taxon>Eupulmonata</taxon>
        <taxon>Stylommatophora</taxon>
        <taxon>Helicina</taxon>
        <taxon>Arionoidea</taxon>
        <taxon>Arionidae</taxon>
        <taxon>Arion</taxon>
    </lineage>
</organism>